<organism evidence="1 2">
    <name type="scientific">Rugamonas rubra</name>
    <dbReference type="NCBI Taxonomy" id="758825"/>
    <lineage>
        <taxon>Bacteria</taxon>
        <taxon>Pseudomonadati</taxon>
        <taxon>Pseudomonadota</taxon>
        <taxon>Betaproteobacteria</taxon>
        <taxon>Burkholderiales</taxon>
        <taxon>Oxalobacteraceae</taxon>
        <taxon>Telluria group</taxon>
        <taxon>Rugamonas</taxon>
    </lineage>
</organism>
<dbReference type="PANTHER" id="PTHR33973">
    <property type="entry name" value="OS07G0153300 PROTEIN"/>
    <property type="match status" value="1"/>
</dbReference>
<name>A0A1I4N2G0_9BURK</name>
<dbReference type="Pfam" id="PF07103">
    <property type="entry name" value="DUF1365"/>
    <property type="match status" value="1"/>
</dbReference>
<dbReference type="Proteomes" id="UP000199470">
    <property type="component" value="Unassembled WGS sequence"/>
</dbReference>
<dbReference type="STRING" id="758825.SAMN02982985_02716"/>
<evidence type="ECO:0000313" key="1">
    <source>
        <dbReference type="EMBL" id="SFM09497.1"/>
    </source>
</evidence>
<reference evidence="1 2" key="1">
    <citation type="submission" date="2016-10" db="EMBL/GenBank/DDBJ databases">
        <authorList>
            <person name="de Groot N.N."/>
        </authorList>
    </citation>
    <scope>NUCLEOTIDE SEQUENCE [LARGE SCALE GENOMIC DNA]</scope>
    <source>
        <strain evidence="1 2">ATCC 43154</strain>
    </source>
</reference>
<dbReference type="OrthoDB" id="9778801at2"/>
<dbReference type="EMBL" id="FOTW01000012">
    <property type="protein sequence ID" value="SFM09497.1"/>
    <property type="molecule type" value="Genomic_DNA"/>
</dbReference>
<sequence length="286" mass="31222">MPPEAGAPPAARAGHDAAAVPAAPAASGALLCFGQLRHQRLLPRRHAFHYGAYYLRLPLRALARQGGLGGGRLFGHNRFNLLSFHDRDHGDGGGELLAWIGALLAAEGVADADGEIWLQTMPRVLGYVFNPVSFWFCHRRDGALRAVLCDVRNTFGERHYYLLDTGAAIPNGAELGARKVFHVSPFCAVEGGYRFRFFQGAPAGAAGEHSLARIDHHDAHGALLLQTSLSGRAVPLDGRAVARAFLRYPLMSFAVVLRIHWQALRLWLRRVPFHSKPVPPADKVSR</sequence>
<proteinExistence type="predicted"/>
<dbReference type="PANTHER" id="PTHR33973:SF4">
    <property type="entry name" value="OS07G0153300 PROTEIN"/>
    <property type="match status" value="1"/>
</dbReference>
<dbReference type="InterPro" id="IPR010775">
    <property type="entry name" value="DUF1365"/>
</dbReference>
<dbReference type="RefSeq" id="WP_093388228.1">
    <property type="nucleotide sequence ID" value="NZ_FOTW01000012.1"/>
</dbReference>
<evidence type="ECO:0000313" key="2">
    <source>
        <dbReference type="Proteomes" id="UP000199470"/>
    </source>
</evidence>
<dbReference type="AlphaFoldDB" id="A0A1I4N2G0"/>
<gene>
    <name evidence="1" type="ORF">SAMN02982985_02716</name>
</gene>
<protein>
    <recommendedName>
        <fullName evidence="3">DUF1365 domain-containing protein</fullName>
    </recommendedName>
</protein>
<accession>A0A1I4N2G0</accession>
<keyword evidence="2" id="KW-1185">Reference proteome</keyword>
<evidence type="ECO:0008006" key="3">
    <source>
        <dbReference type="Google" id="ProtNLM"/>
    </source>
</evidence>